<dbReference type="SUPFAM" id="SSF81901">
    <property type="entry name" value="HCP-like"/>
    <property type="match status" value="1"/>
</dbReference>
<dbReference type="RefSeq" id="WP_129835979.1">
    <property type="nucleotide sequence ID" value="NZ_CP035704.1"/>
</dbReference>
<sequence length="353" mass="38400">MQKNKWTGVAVATLIMLMAGYEWGKLRVQPAMVSVAPDAAHVKFDATIAPLEARDGWQKIVAQHSSQVQRGMAPGASAATRTELPSGPFGRNVASLEQLADAGNADAAYALAQDFRACQYFVPPKNAAEVERGAEERTVAQFEATDQLIDQLKITAKKQRGDLGDIPEIPVKPVYQENLDAAQQQISRCTGVDSRDAKNWKDWQTRATELGNRDAQLGYWLVMLQDADVTRPADLVRQKQLAITALQSALSAGDPRALAAIGEVLDDGLFAEPNEFLAYAYFHAASQVPYAAIGTLPWVGNHFMTTLNYGSTTEGYFQQHLSHTGAGLSPIQQLAAQQLGIELFAQCCRGNIR</sequence>
<reference evidence="2 3" key="1">
    <citation type="submission" date="2019-01" db="EMBL/GenBank/DDBJ databases">
        <title>Pseudolysobacter antarctica gen. nov., sp. nov., isolated from Fildes Peninsula, Antarctica.</title>
        <authorList>
            <person name="Wei Z."/>
            <person name="Peng F."/>
        </authorList>
    </citation>
    <scope>NUCLEOTIDE SEQUENCE [LARGE SCALE GENOMIC DNA]</scope>
    <source>
        <strain evidence="2 3">AQ6-296</strain>
    </source>
</reference>
<evidence type="ECO:0000256" key="1">
    <source>
        <dbReference type="SAM" id="Phobius"/>
    </source>
</evidence>
<dbReference type="KEGG" id="xbc:ELE36_18635"/>
<name>A0A411HNZ1_9GAMM</name>
<evidence type="ECO:0000313" key="3">
    <source>
        <dbReference type="Proteomes" id="UP000291562"/>
    </source>
</evidence>
<gene>
    <name evidence="2" type="ORF">ELE36_18635</name>
</gene>
<organism evidence="2 3">
    <name type="scientific">Pseudolysobacter antarcticus</name>
    <dbReference type="NCBI Taxonomy" id="2511995"/>
    <lineage>
        <taxon>Bacteria</taxon>
        <taxon>Pseudomonadati</taxon>
        <taxon>Pseudomonadota</taxon>
        <taxon>Gammaproteobacteria</taxon>
        <taxon>Lysobacterales</taxon>
        <taxon>Rhodanobacteraceae</taxon>
        <taxon>Pseudolysobacter</taxon>
    </lineage>
</organism>
<keyword evidence="1" id="KW-0472">Membrane</keyword>
<proteinExistence type="predicted"/>
<dbReference type="AlphaFoldDB" id="A0A411HNZ1"/>
<dbReference type="Gene3D" id="1.25.40.10">
    <property type="entry name" value="Tetratricopeptide repeat domain"/>
    <property type="match status" value="1"/>
</dbReference>
<dbReference type="InterPro" id="IPR011990">
    <property type="entry name" value="TPR-like_helical_dom_sf"/>
</dbReference>
<keyword evidence="1" id="KW-1133">Transmembrane helix</keyword>
<feature type="transmembrane region" description="Helical" evidence="1">
    <location>
        <begin position="6"/>
        <end position="24"/>
    </location>
</feature>
<accession>A0A411HNZ1</accession>
<dbReference type="Proteomes" id="UP000291562">
    <property type="component" value="Chromosome"/>
</dbReference>
<keyword evidence="1" id="KW-0812">Transmembrane</keyword>
<keyword evidence="3" id="KW-1185">Reference proteome</keyword>
<evidence type="ECO:0000313" key="2">
    <source>
        <dbReference type="EMBL" id="QBB72219.1"/>
    </source>
</evidence>
<protein>
    <submittedName>
        <fullName evidence="2">Uncharacterized protein</fullName>
    </submittedName>
</protein>
<dbReference type="EMBL" id="CP035704">
    <property type="protein sequence ID" value="QBB72219.1"/>
    <property type="molecule type" value="Genomic_DNA"/>
</dbReference>